<keyword evidence="5" id="KW-1185">Reference proteome</keyword>
<feature type="transmembrane region" description="Helical" evidence="2">
    <location>
        <begin position="12"/>
        <end position="31"/>
    </location>
</feature>
<dbReference type="AlphaFoldDB" id="A0A2S7IGX8"/>
<evidence type="ECO:0000313" key="5">
    <source>
        <dbReference type="Proteomes" id="UP000239590"/>
    </source>
</evidence>
<dbReference type="EMBL" id="PTRA01000005">
    <property type="protein sequence ID" value="PQA54885.1"/>
    <property type="molecule type" value="Genomic_DNA"/>
</dbReference>
<protein>
    <recommendedName>
        <fullName evidence="3">3-keto-alpha-glucoside-1,2-lyase/3-keto-2-hydroxy-glucal hydratase domain-containing protein</fullName>
    </recommendedName>
</protein>
<dbReference type="OrthoDB" id="9806233at2"/>
<dbReference type="Pfam" id="PF06439">
    <property type="entry name" value="3keto-disac_hyd"/>
    <property type="match status" value="1"/>
</dbReference>
<feature type="region of interest" description="Disordered" evidence="1">
    <location>
        <begin position="588"/>
        <end position="607"/>
    </location>
</feature>
<keyword evidence="2" id="KW-0812">Transmembrane</keyword>
<evidence type="ECO:0000313" key="4">
    <source>
        <dbReference type="EMBL" id="PQA54885.1"/>
    </source>
</evidence>
<feature type="domain" description="3-keto-alpha-glucoside-1,2-lyase/3-keto-2-hydroxy-glucal hydratase" evidence="3">
    <location>
        <begin position="440"/>
        <end position="627"/>
    </location>
</feature>
<sequence length="629" mass="68319">MMKEPIASSINPCVLPGLCNLFSIALFLYSMKPSILLLGILFQQAAWAQSDRVAGVLAQLPAGNQTQLQTAMGEVGKLNEEGLLALAAGLNTPGDHTQTEYALGGYTAYASNRSADRMKSSMAYQKALKQATTPEAKAFLIAQLQMVGKEEAVATLASFLADNRLADPAARALVKINTPSARQALLKALKTAQEPAQLYLIEAIGKTRTGEAVPVLTQLAQNGSDHAKKLALYALANIGNPGSGALLARAAADRQYRFEASNATASYLLWIKRVGEAGHTATAEKAARALVEAASQSSQQATRLAAEQLIIPLTKDLTANLQRLNHPSYTEAQRLVLLQKSMAVARTPQQRQEILREVGSLRQYAALSYAASFLNHPVLRKPAAEAVAQIALAEPHFNNLEVREWLQKSLPYLSQPATLEKHLAGLPQLFTLTEAEKQEGFKVLFDGSDLEQWTGNKEDYVIKDQNLVIEPTGKGQGNLYTKDEYADFIFRFDFQLTPGANNGLGIRAPLEGDAAYTGMELQILDNTADQYKNLQPYQYHGSVYGIIPAKREGMKPVGEWNTEEVTVRGTRVKVVLNGVTILDGDVAEASQNGTPDHKEHPGLKRTSGHIGFLGHGSVVRFRNIRVKAL</sequence>
<dbReference type="InterPro" id="IPR010496">
    <property type="entry name" value="AL/BT2_dom"/>
</dbReference>
<keyword evidence="2" id="KW-1133">Transmembrane helix</keyword>
<evidence type="ECO:0000256" key="1">
    <source>
        <dbReference type="SAM" id="MobiDB-lite"/>
    </source>
</evidence>
<dbReference type="InterPro" id="IPR016024">
    <property type="entry name" value="ARM-type_fold"/>
</dbReference>
<dbReference type="Proteomes" id="UP000239590">
    <property type="component" value="Unassembled WGS sequence"/>
</dbReference>
<dbReference type="Pfam" id="PF13646">
    <property type="entry name" value="HEAT_2"/>
    <property type="match status" value="1"/>
</dbReference>
<keyword evidence="2" id="KW-0472">Membrane</keyword>
<dbReference type="SUPFAM" id="SSF48371">
    <property type="entry name" value="ARM repeat"/>
    <property type="match status" value="1"/>
</dbReference>
<name>A0A2S7IGX8_9BACT</name>
<evidence type="ECO:0000259" key="3">
    <source>
        <dbReference type="Pfam" id="PF06439"/>
    </source>
</evidence>
<proteinExistence type="predicted"/>
<accession>A0A2S7IGX8</accession>
<evidence type="ECO:0000256" key="2">
    <source>
        <dbReference type="SAM" id="Phobius"/>
    </source>
</evidence>
<dbReference type="InterPro" id="IPR011989">
    <property type="entry name" value="ARM-like"/>
</dbReference>
<dbReference type="Gene3D" id="1.25.10.10">
    <property type="entry name" value="Leucine-rich Repeat Variant"/>
    <property type="match status" value="1"/>
</dbReference>
<gene>
    <name evidence="4" type="ORF">C5O19_20230</name>
</gene>
<dbReference type="Gene3D" id="2.60.120.560">
    <property type="entry name" value="Exo-inulinase, domain 1"/>
    <property type="match status" value="1"/>
</dbReference>
<organism evidence="4 5">
    <name type="scientific">Siphonobacter curvatus</name>
    <dbReference type="NCBI Taxonomy" id="2094562"/>
    <lineage>
        <taxon>Bacteria</taxon>
        <taxon>Pseudomonadati</taxon>
        <taxon>Bacteroidota</taxon>
        <taxon>Cytophagia</taxon>
        <taxon>Cytophagales</taxon>
        <taxon>Cytophagaceae</taxon>
        <taxon>Siphonobacter</taxon>
    </lineage>
</organism>
<comment type="caution">
    <text evidence="4">The sequence shown here is derived from an EMBL/GenBank/DDBJ whole genome shotgun (WGS) entry which is preliminary data.</text>
</comment>
<reference evidence="5" key="1">
    <citation type="submission" date="2018-02" db="EMBL/GenBank/DDBJ databases">
        <title>Genome sequencing of Solimonas sp. HR-BB.</title>
        <authorList>
            <person name="Lee Y."/>
            <person name="Jeon C.O."/>
        </authorList>
    </citation>
    <scope>NUCLEOTIDE SEQUENCE [LARGE SCALE GENOMIC DNA]</scope>
    <source>
        <strain evidence="5">HR-U</strain>
    </source>
</reference>
<dbReference type="GO" id="GO:0016787">
    <property type="term" value="F:hydrolase activity"/>
    <property type="evidence" value="ECO:0007669"/>
    <property type="project" value="InterPro"/>
</dbReference>